<feature type="transmembrane region" description="Helical" evidence="5">
    <location>
        <begin position="200"/>
        <end position="221"/>
    </location>
</feature>
<evidence type="ECO:0000256" key="3">
    <source>
        <dbReference type="ARBA" id="ARBA00022989"/>
    </source>
</evidence>
<evidence type="ECO:0000256" key="1">
    <source>
        <dbReference type="ARBA" id="ARBA00004141"/>
    </source>
</evidence>
<evidence type="ECO:0000313" key="8">
    <source>
        <dbReference type="WBParaSite" id="SPAL_0001339600.1"/>
    </source>
</evidence>
<evidence type="ECO:0000256" key="4">
    <source>
        <dbReference type="ARBA" id="ARBA00023136"/>
    </source>
</evidence>
<keyword evidence="2 5" id="KW-0812">Transmembrane</keyword>
<protein>
    <submittedName>
        <fullName evidence="8">Sulfate_transp domain-containing protein</fullName>
    </submittedName>
</protein>
<keyword evidence="4 5" id="KW-0472">Membrane</keyword>
<evidence type="ECO:0000256" key="5">
    <source>
        <dbReference type="SAM" id="Phobius"/>
    </source>
</evidence>
<comment type="subcellular location">
    <subcellularLocation>
        <location evidence="1">Membrane</location>
        <topology evidence="1">Multi-pass membrane protein</topology>
    </subcellularLocation>
</comment>
<feature type="domain" description="SLC26A/SulP transporter" evidence="6">
    <location>
        <begin position="1"/>
        <end position="321"/>
    </location>
</feature>
<organism evidence="7 8">
    <name type="scientific">Strongyloides papillosus</name>
    <name type="common">Intestinal threadworm</name>
    <dbReference type="NCBI Taxonomy" id="174720"/>
    <lineage>
        <taxon>Eukaryota</taxon>
        <taxon>Metazoa</taxon>
        <taxon>Ecdysozoa</taxon>
        <taxon>Nematoda</taxon>
        <taxon>Chromadorea</taxon>
        <taxon>Rhabditida</taxon>
        <taxon>Tylenchina</taxon>
        <taxon>Panagrolaimomorpha</taxon>
        <taxon>Strongyloidoidea</taxon>
        <taxon>Strongyloididae</taxon>
        <taxon>Strongyloides</taxon>
    </lineage>
</organism>
<dbReference type="WBParaSite" id="SPAL_0001339600.1">
    <property type="protein sequence ID" value="SPAL_0001339600.1"/>
    <property type="gene ID" value="SPAL_0001339600"/>
</dbReference>
<dbReference type="InterPro" id="IPR011547">
    <property type="entry name" value="SLC26A/SulP_dom"/>
</dbReference>
<dbReference type="InterPro" id="IPR001902">
    <property type="entry name" value="SLC26A/SulP_fam"/>
</dbReference>
<keyword evidence="3 5" id="KW-1133">Transmembrane helix</keyword>
<evidence type="ECO:0000313" key="7">
    <source>
        <dbReference type="Proteomes" id="UP000046392"/>
    </source>
</evidence>
<dbReference type="GO" id="GO:0055085">
    <property type="term" value="P:transmembrane transport"/>
    <property type="evidence" value="ECO:0007669"/>
    <property type="project" value="InterPro"/>
</dbReference>
<sequence>MNVPQSMAYAQLAKLPTVIGLYTSFLPTLIYAILGTSKHISLGMFAVVSLMVGTAQQGYYLNNNLSYDNITNIVGGELDPKSLGLLTPIQVTVTITFFCGLTMLIMSIFQLHILTVYLSDELVGGFTTGAACHVSLSQFTKLFDVHTKSHSGLFKFFKIAIDFFSHITKTNFAALIISVACLIVLYVGKEYINPKIKKRISYSIPFELFVVIITILLSYFFEFNKKYNVKIVADIPTGFPKPTVPKFPAFSSLIVDSMTIAIVIYAITYSCGRIFGKKHNYTVDAKQELRALAIPEIIAYFISCHPTSGAFSRSTINSQMGY</sequence>
<accession>A0A0N5C621</accession>
<feature type="transmembrane region" description="Helical" evidence="5">
    <location>
        <begin position="40"/>
        <end position="62"/>
    </location>
</feature>
<feature type="transmembrane region" description="Helical" evidence="5">
    <location>
        <begin position="83"/>
        <end position="109"/>
    </location>
</feature>
<feature type="transmembrane region" description="Helical" evidence="5">
    <location>
        <begin position="172"/>
        <end position="188"/>
    </location>
</feature>
<proteinExistence type="predicted"/>
<feature type="transmembrane region" description="Helical" evidence="5">
    <location>
        <begin position="12"/>
        <end position="34"/>
    </location>
</feature>
<keyword evidence="7" id="KW-1185">Reference proteome</keyword>
<evidence type="ECO:0000259" key="6">
    <source>
        <dbReference type="Pfam" id="PF00916"/>
    </source>
</evidence>
<name>A0A0N5C621_STREA</name>
<evidence type="ECO:0000256" key="2">
    <source>
        <dbReference type="ARBA" id="ARBA00022692"/>
    </source>
</evidence>
<dbReference type="GO" id="GO:0016020">
    <property type="term" value="C:membrane"/>
    <property type="evidence" value="ECO:0007669"/>
    <property type="project" value="UniProtKB-SubCell"/>
</dbReference>
<dbReference type="AlphaFoldDB" id="A0A0N5C621"/>
<dbReference type="Pfam" id="PF00916">
    <property type="entry name" value="Sulfate_transp"/>
    <property type="match status" value="1"/>
</dbReference>
<dbReference type="STRING" id="174720.A0A0N5C621"/>
<dbReference type="Proteomes" id="UP000046392">
    <property type="component" value="Unplaced"/>
</dbReference>
<feature type="transmembrane region" description="Helical" evidence="5">
    <location>
        <begin position="249"/>
        <end position="268"/>
    </location>
</feature>
<dbReference type="PANTHER" id="PTHR11814">
    <property type="entry name" value="SULFATE TRANSPORTER"/>
    <property type="match status" value="1"/>
</dbReference>
<reference evidence="8" key="1">
    <citation type="submission" date="2017-02" db="UniProtKB">
        <authorList>
            <consortium name="WormBaseParasite"/>
        </authorList>
    </citation>
    <scope>IDENTIFICATION</scope>
</reference>